<dbReference type="EMBL" id="CP117826">
    <property type="protein sequence ID" value="XCC61641.1"/>
    <property type="molecule type" value="Genomic_DNA"/>
</dbReference>
<dbReference type="InterPro" id="IPR025870">
    <property type="entry name" value="Glyoxalase-like_dom"/>
</dbReference>
<name>A0AAU8A6D9_9FIRM</name>
<accession>A0AAU8A6D9</accession>
<dbReference type="AlphaFoldDB" id="A0AAU8A6D9"/>
<dbReference type="RefSeq" id="WP_353423040.1">
    <property type="nucleotide sequence ID" value="NZ_CP117826.1"/>
</dbReference>
<feature type="domain" description="VOC" evidence="1">
    <location>
        <begin position="2"/>
        <end position="121"/>
    </location>
</feature>
<organism evidence="2">
    <name type="scientific">Christensenella massiliensis</name>
    <dbReference type="NCBI Taxonomy" id="1805714"/>
    <lineage>
        <taxon>Bacteria</taxon>
        <taxon>Bacillati</taxon>
        <taxon>Bacillota</taxon>
        <taxon>Clostridia</taxon>
        <taxon>Christensenellales</taxon>
        <taxon>Christensenellaceae</taxon>
        <taxon>Christensenella</taxon>
    </lineage>
</organism>
<evidence type="ECO:0000313" key="2">
    <source>
        <dbReference type="EMBL" id="XCC61641.1"/>
    </source>
</evidence>
<dbReference type="PROSITE" id="PS51819">
    <property type="entry name" value="VOC"/>
    <property type="match status" value="1"/>
</dbReference>
<dbReference type="InterPro" id="IPR029068">
    <property type="entry name" value="Glyas_Bleomycin-R_OHBP_Dase"/>
</dbReference>
<reference evidence="2" key="1">
    <citation type="submission" date="2023-02" db="EMBL/GenBank/DDBJ databases">
        <title>Gut commensal Christensenella minuta modulates host metabolism via a new class of secondary bile acids.</title>
        <authorList>
            <person name="Liu C."/>
        </authorList>
    </citation>
    <scope>NUCLEOTIDE SEQUENCE</scope>
    <source>
        <strain evidence="2">CA70</strain>
    </source>
</reference>
<dbReference type="Pfam" id="PF12681">
    <property type="entry name" value="Glyoxalase_2"/>
    <property type="match status" value="1"/>
</dbReference>
<protein>
    <submittedName>
        <fullName evidence="2">VOC family protein</fullName>
    </submittedName>
</protein>
<dbReference type="SUPFAM" id="SSF54593">
    <property type="entry name" value="Glyoxalase/Bleomycin resistance protein/Dihydroxybiphenyl dioxygenase"/>
    <property type="match status" value="1"/>
</dbReference>
<proteinExistence type="predicted"/>
<dbReference type="Gene3D" id="3.10.180.10">
    <property type="entry name" value="2,3-Dihydroxybiphenyl 1,2-Dioxygenase, domain 1"/>
    <property type="match status" value="1"/>
</dbReference>
<dbReference type="InterPro" id="IPR037523">
    <property type="entry name" value="VOC_core"/>
</dbReference>
<evidence type="ECO:0000259" key="1">
    <source>
        <dbReference type="PROSITE" id="PS51819"/>
    </source>
</evidence>
<gene>
    <name evidence="2" type="ORF">PUP29_08900</name>
</gene>
<sequence length="155" mass="17784">MKFASPLLVVCDMERSRAFYREVLGLRVISDFGANITFTGGVSLQTKESWEDFIHKPAGGIAFGGNDAELYFEEDDFDAFLGRLEFLGGVEYVHPPQEHDWGQRVVRFYDPDRHIIEVGESMRVVCRRFLDEGMTPQQVAKRTQMPERFVKGCIK</sequence>